<keyword evidence="1" id="KW-0732">Signal</keyword>
<evidence type="ECO:0000256" key="1">
    <source>
        <dbReference type="SAM" id="SignalP"/>
    </source>
</evidence>
<gene>
    <name evidence="2" type="ORF">CO178_00185</name>
</gene>
<proteinExistence type="predicted"/>
<dbReference type="AlphaFoldDB" id="A0A2M7X5J5"/>
<feature type="signal peptide" evidence="1">
    <location>
        <begin position="1"/>
        <end position="19"/>
    </location>
</feature>
<dbReference type="EMBL" id="PFWY01000010">
    <property type="protein sequence ID" value="PJA41433.1"/>
    <property type="molecule type" value="Genomic_DNA"/>
</dbReference>
<organism evidence="2 3">
    <name type="scientific">candidate division WWE3 bacterium CG_4_9_14_3_um_filter_34_6</name>
    <dbReference type="NCBI Taxonomy" id="1975079"/>
    <lineage>
        <taxon>Bacteria</taxon>
        <taxon>Katanobacteria</taxon>
    </lineage>
</organism>
<sequence>MSLAIISLSFVGLFQATSAAFEETVTVAGTSFSIASEFQGGTGPADTNTALKLFKNLAGGTDFENLTDTVEGMNFEDVEPVWRGNFPLKMYNKGLETLDIISAVNYISDVNTIRDDIYVQISVWDDANNNGVFEVTEEGDMLGYDTILRLRNDKFVLGEIAPGETKGFVMKFDGSGITQSNAGQSAVYDFTFTGVGM</sequence>
<reference evidence="3" key="1">
    <citation type="submission" date="2017-09" db="EMBL/GenBank/DDBJ databases">
        <title>Depth-based differentiation of microbial function through sediment-hosted aquifers and enrichment of novel symbionts in the deep terrestrial subsurface.</title>
        <authorList>
            <person name="Probst A.J."/>
            <person name="Ladd B."/>
            <person name="Jarett J.K."/>
            <person name="Geller-Mcgrath D.E."/>
            <person name="Sieber C.M.K."/>
            <person name="Emerson J.B."/>
            <person name="Anantharaman K."/>
            <person name="Thomas B.C."/>
            <person name="Malmstrom R."/>
            <person name="Stieglmeier M."/>
            <person name="Klingl A."/>
            <person name="Woyke T."/>
            <person name="Ryan C.M."/>
            <person name="Banfield J.F."/>
        </authorList>
    </citation>
    <scope>NUCLEOTIDE SEQUENCE [LARGE SCALE GENOMIC DNA]</scope>
</reference>
<evidence type="ECO:0000313" key="2">
    <source>
        <dbReference type="EMBL" id="PJA41433.1"/>
    </source>
</evidence>
<evidence type="ECO:0000313" key="3">
    <source>
        <dbReference type="Proteomes" id="UP000230683"/>
    </source>
</evidence>
<feature type="chain" id="PRO_5014811949" evidence="1">
    <location>
        <begin position="20"/>
        <end position="197"/>
    </location>
</feature>
<dbReference type="Proteomes" id="UP000230683">
    <property type="component" value="Unassembled WGS sequence"/>
</dbReference>
<name>A0A2M7X5J5_UNCKA</name>
<comment type="caution">
    <text evidence="2">The sequence shown here is derived from an EMBL/GenBank/DDBJ whole genome shotgun (WGS) entry which is preliminary data.</text>
</comment>
<protein>
    <submittedName>
        <fullName evidence="2">Uncharacterized protein</fullName>
    </submittedName>
</protein>
<accession>A0A2M7X5J5</accession>